<reference evidence="1" key="1">
    <citation type="journal article" date="2020" name="Nat. Commun.">
        <title>Large-scale genome sequencing of mycorrhizal fungi provides insights into the early evolution of symbiotic traits.</title>
        <authorList>
            <person name="Miyauchi S."/>
            <person name="Kiss E."/>
            <person name="Kuo A."/>
            <person name="Drula E."/>
            <person name="Kohler A."/>
            <person name="Sanchez-Garcia M."/>
            <person name="Morin E."/>
            <person name="Andreopoulos B."/>
            <person name="Barry K.W."/>
            <person name="Bonito G."/>
            <person name="Buee M."/>
            <person name="Carver A."/>
            <person name="Chen C."/>
            <person name="Cichocki N."/>
            <person name="Clum A."/>
            <person name="Culley D."/>
            <person name="Crous P.W."/>
            <person name="Fauchery L."/>
            <person name="Girlanda M."/>
            <person name="Hayes R.D."/>
            <person name="Keri Z."/>
            <person name="LaButti K."/>
            <person name="Lipzen A."/>
            <person name="Lombard V."/>
            <person name="Magnuson J."/>
            <person name="Maillard F."/>
            <person name="Murat C."/>
            <person name="Nolan M."/>
            <person name="Ohm R.A."/>
            <person name="Pangilinan J."/>
            <person name="Pereira M.F."/>
            <person name="Perotto S."/>
            <person name="Peter M."/>
            <person name="Pfister S."/>
            <person name="Riley R."/>
            <person name="Sitrit Y."/>
            <person name="Stielow J.B."/>
            <person name="Szollosi G."/>
            <person name="Zifcakova L."/>
            <person name="Stursova M."/>
            <person name="Spatafora J.W."/>
            <person name="Tedersoo L."/>
            <person name="Vaario L.M."/>
            <person name="Yamada A."/>
            <person name="Yan M."/>
            <person name="Wang P."/>
            <person name="Xu J."/>
            <person name="Bruns T."/>
            <person name="Baldrian P."/>
            <person name="Vilgalys R."/>
            <person name="Dunand C."/>
            <person name="Henrissat B."/>
            <person name="Grigoriev I.V."/>
            <person name="Hibbett D."/>
            <person name="Nagy L.G."/>
            <person name="Martin F.M."/>
        </authorList>
    </citation>
    <scope>NUCLEOTIDE SEQUENCE</scope>
    <source>
        <strain evidence="1">UP504</strain>
    </source>
</reference>
<proteinExistence type="predicted"/>
<sequence length="221" mass="24023">MGHSLAPGVKPTARHWITGKLAPLNFLDVKVFKIFAKSLVCLEFACHEHLYAPETPASIIAGCTARLFLGQADLCDLTRMDGNQCVWIIIWVFVDTLGVGMRHVRFSFVQDTSIKVLLAPSHADKHEFPLLVRSSMASLASCIADQEVNGDSMTNLLDCGSARIPHIVTSAQVINCTCYKTCIDGGSEAGKKKLIPDIKRELLGMLKQPRAETASDIGVAT</sequence>
<organism evidence="1 2">
    <name type="scientific">Hydnum rufescens UP504</name>
    <dbReference type="NCBI Taxonomy" id="1448309"/>
    <lineage>
        <taxon>Eukaryota</taxon>
        <taxon>Fungi</taxon>
        <taxon>Dikarya</taxon>
        <taxon>Basidiomycota</taxon>
        <taxon>Agaricomycotina</taxon>
        <taxon>Agaricomycetes</taxon>
        <taxon>Cantharellales</taxon>
        <taxon>Hydnaceae</taxon>
        <taxon>Hydnum</taxon>
    </lineage>
</organism>
<name>A0A9P6AKG0_9AGAM</name>
<dbReference type="EMBL" id="MU129094">
    <property type="protein sequence ID" value="KAF9506940.1"/>
    <property type="molecule type" value="Genomic_DNA"/>
</dbReference>
<dbReference type="Proteomes" id="UP000886523">
    <property type="component" value="Unassembled WGS sequence"/>
</dbReference>
<keyword evidence="2" id="KW-1185">Reference proteome</keyword>
<accession>A0A9P6AKG0</accession>
<dbReference type="AlphaFoldDB" id="A0A9P6AKG0"/>
<comment type="caution">
    <text evidence="1">The sequence shown here is derived from an EMBL/GenBank/DDBJ whole genome shotgun (WGS) entry which is preliminary data.</text>
</comment>
<gene>
    <name evidence="1" type="ORF">BS47DRAFT_1366997</name>
</gene>
<evidence type="ECO:0000313" key="2">
    <source>
        <dbReference type="Proteomes" id="UP000886523"/>
    </source>
</evidence>
<protein>
    <submittedName>
        <fullName evidence="1">Uncharacterized protein</fullName>
    </submittedName>
</protein>
<evidence type="ECO:0000313" key="1">
    <source>
        <dbReference type="EMBL" id="KAF9506940.1"/>
    </source>
</evidence>